<feature type="compositionally biased region" description="Polar residues" evidence="5">
    <location>
        <begin position="1123"/>
        <end position="1133"/>
    </location>
</feature>
<feature type="compositionally biased region" description="Polar residues" evidence="5">
    <location>
        <begin position="1"/>
        <end position="18"/>
    </location>
</feature>
<feature type="region of interest" description="Disordered" evidence="5">
    <location>
        <begin position="194"/>
        <end position="224"/>
    </location>
</feature>
<feature type="region of interest" description="Disordered" evidence="5">
    <location>
        <begin position="1"/>
        <end position="129"/>
    </location>
</feature>
<feature type="compositionally biased region" description="Pro residues" evidence="5">
    <location>
        <begin position="389"/>
        <end position="405"/>
    </location>
</feature>
<organism evidence="7 8">
    <name type="scientific">Apatococcus lobatus</name>
    <dbReference type="NCBI Taxonomy" id="904363"/>
    <lineage>
        <taxon>Eukaryota</taxon>
        <taxon>Viridiplantae</taxon>
        <taxon>Chlorophyta</taxon>
        <taxon>core chlorophytes</taxon>
        <taxon>Trebouxiophyceae</taxon>
        <taxon>Chlorellales</taxon>
        <taxon>Chlorellaceae</taxon>
        <taxon>Apatococcus</taxon>
    </lineage>
</organism>
<feature type="domain" description="YABBY protein C-terminal" evidence="6">
    <location>
        <begin position="112"/>
        <end position="168"/>
    </location>
</feature>
<dbReference type="PANTHER" id="PTHR31675">
    <property type="entry name" value="PROTEIN YABBY 6-RELATED"/>
    <property type="match status" value="1"/>
</dbReference>
<feature type="compositionally biased region" description="Pro residues" evidence="5">
    <location>
        <begin position="927"/>
        <end position="937"/>
    </location>
</feature>
<feature type="compositionally biased region" description="Low complexity" evidence="5">
    <location>
        <begin position="507"/>
        <end position="520"/>
    </location>
</feature>
<proteinExistence type="inferred from homology"/>
<feature type="compositionally biased region" description="Low complexity" evidence="5">
    <location>
        <begin position="606"/>
        <end position="617"/>
    </location>
</feature>
<dbReference type="EMBL" id="JALJOS010000001">
    <property type="protein sequence ID" value="KAK9844633.1"/>
    <property type="molecule type" value="Genomic_DNA"/>
</dbReference>
<feature type="compositionally biased region" description="Polar residues" evidence="5">
    <location>
        <begin position="372"/>
        <end position="386"/>
    </location>
</feature>
<feature type="compositionally biased region" description="Basic and acidic residues" evidence="5">
    <location>
        <begin position="580"/>
        <end position="596"/>
    </location>
</feature>
<gene>
    <name evidence="7" type="ORF">WJX74_005020</name>
</gene>
<dbReference type="Proteomes" id="UP001438707">
    <property type="component" value="Unassembled WGS sequence"/>
</dbReference>
<sequence>MGMEQVGQSHPSHMQQSPRMGPGRHGLLSQDEMSSKRVDFYSSPGLLKRQQQSVSLHQQQQQPAHQQQKRPSSRASQHDEWGSQSARSHDLFNNMPAASGASYGARQPTDTSKMVKTPKQETRKRRAPNNYNIYMREEIAKIKANQPDIVHKDAFKLATEHWAQLPAHEKPDKLRRMLTPDPFIASYARQAQAQALPPYPSDSPPERPPPLPHYPDPAQTEHRREHHLTLAALTASMVRAGLILPPPPNSAQPHTRPRPRPRPRPHTIPPQGHSACCQAPTPPPTPSDYPFTSQPITIPNPIPPEHKMLGPNFSAADAARPCKRFEFTPSERYSRRHQLNKPTAPPVSDLPAEGSHRRPALTEDSPQDPPQALQTQARSPAQNASSPPVFIPKPADPQPPGPLPGADPAADVGAEVTEAEAAADPAADSAANVAADTEAEAAQAIHGDTSAAAAATRPLDEKAHSQISPALQQPGPGFPSVDSQHNSHPSGPAEAALTFLQQLSERGCGQQQDGQDAGFQYALAGAEHPGEIQNPSAESAKVWHGDAAEGDLHDARHGSAQAAQRALSAAPQHVPGLQQAEHDGMQLQEETQRAGQDDQTQIQHDAQQAGNANTQAQSDAQPAGCRPMQSHDEAQQTEHDQLQIHDKPEQFTAAHTAPRSSSSIPPEAAGNQLGHAFAQLAPKASSSLPEIVKLGHSGESGPPEDKCASPILLISGEAPALTASGQLGSQQLQATSNSPHQQQDLNNARAPPAEPDPPHSPLPFPKVTDLPDLLEGEDMEEDLVSQLQDVPPTELSTRSAKRVAGSSSGARPTDLMSCRRSLGMTGSPKQKSLGHPIGGLHYISDQDAMGSHPDRRMHATWTSPTAGPANVTSQVGYMPHGEGEAPALILPRPQAMGSGLPQSDAAMNPAAAAAGMDVLQGGDDPSPTRPHPTPFPPAQLSQLSPTSGMLRSLNKRPTPRPWLPDKWAAENPKRAKGATQDRSKKVRGGDQHRPTEGFHRMFDSDPEEFEDPSGILPRSLGQGAAGNLDGEQGGEANLECTKGSGLLLGPIGGLHHKLREIVGGGNASPKGLNASSEPGRGGISLLEKPRHKQAPMKAAAAEHPLKDTGWVPHKTMRSVIRQPESSANPSQEVSHSHRSGSEPATLMQVEDASNEWAQVRKSGGSSHGQQKTGSRAQGLQQDRLEPSGEETDRQQQQHQQQQESEAQDEIMREVAPTQQHLLPTEGGPSTAAHRLVSEASALQPAASGPAGWLQAKYALKRSASGSQLLLQPHDSSHLTQQESRLQRTVSNLLQKRGSGDHQRGALLQQQHAEPRASVDSMSTPDDPISRQALEPSQVDACGQASSHALQPPQMEIASMQLAPQSTTAEQTSTGWVNRRMGGNPAHVQLVRDLRDIIDELIEDLPLEKRHQYQDRVHASLQQARHRQQSLTAVQTPTTTTHSVPITHSAPTTPVHLPIPHQIWSQPTPSSLGHAAHVSHAKHGFDVHCPQQMAVTLMLSPPTHQPIPAHGSSDASLARSSSRDMAAKTAQDPAPPTSTPWIGSQSVAVESRRSPHPTPEAGPQKAGRSVVTQPSSTHPCSQASAFSIATHSTSQPLPASLEAAAGVSAPTNLLLQQSHPPTPLATSSPDVAGIITVAVHPEAAARPPVAHHPSMVTSTHPISSLRLLIAALPQLCQLDDTDETGADGTASMKDCPGMLLPDSFHGQFSVRDGTVAVQPGISNHQIAHTSLGSDTQTGMRPAGTHPTPEPAIVMPLHLSEPAGTPTPPPQTALVPPQVSTEPPDAELTTQARECEGSPSQTGSLADFSLMKSSNDAEVPLDTASRDLDLAEAAAEEAPPDISMGDAQCSHS</sequence>
<evidence type="ECO:0000256" key="4">
    <source>
        <dbReference type="ARBA" id="ARBA00022833"/>
    </source>
</evidence>
<comment type="caution">
    <text evidence="7">The sequence shown here is derived from an EMBL/GenBank/DDBJ whole genome shotgun (WGS) entry which is preliminary data.</text>
</comment>
<dbReference type="Pfam" id="PF04690">
    <property type="entry name" value="YABBY"/>
    <property type="match status" value="1"/>
</dbReference>
<evidence type="ECO:0000313" key="7">
    <source>
        <dbReference type="EMBL" id="KAK9844633.1"/>
    </source>
</evidence>
<feature type="region of interest" description="Disordered" evidence="5">
    <location>
        <begin position="242"/>
        <end position="313"/>
    </location>
</feature>
<protein>
    <recommendedName>
        <fullName evidence="6">YABBY protein C-terminal domain-containing protein</fullName>
    </recommendedName>
</protein>
<keyword evidence="2" id="KW-0479">Metal-binding</keyword>
<keyword evidence="4" id="KW-0862">Zinc</keyword>
<feature type="compositionally biased region" description="Basic and acidic residues" evidence="5">
    <location>
        <begin position="967"/>
        <end position="1003"/>
    </location>
</feature>
<feature type="region of interest" description="Disordered" evidence="5">
    <location>
        <begin position="1061"/>
        <end position="1235"/>
    </location>
</feature>
<feature type="region of interest" description="Disordered" evidence="5">
    <location>
        <begin position="1426"/>
        <end position="1445"/>
    </location>
</feature>
<accession>A0AAW1SG40</accession>
<reference evidence="7 8" key="1">
    <citation type="journal article" date="2024" name="Nat. Commun.">
        <title>Phylogenomics reveals the evolutionary origins of lichenization in chlorophyte algae.</title>
        <authorList>
            <person name="Puginier C."/>
            <person name="Libourel C."/>
            <person name="Otte J."/>
            <person name="Skaloud P."/>
            <person name="Haon M."/>
            <person name="Grisel S."/>
            <person name="Petersen M."/>
            <person name="Berrin J.G."/>
            <person name="Delaux P.M."/>
            <person name="Dal Grande F."/>
            <person name="Keller J."/>
        </authorList>
    </citation>
    <scope>NUCLEOTIDE SEQUENCE [LARGE SCALE GENOMIC DNA]</scope>
    <source>
        <strain evidence="7 8">SAG 2145</strain>
    </source>
</reference>
<feature type="compositionally biased region" description="Pro residues" evidence="5">
    <location>
        <begin position="752"/>
        <end position="764"/>
    </location>
</feature>
<keyword evidence="3" id="KW-0863">Zinc-finger</keyword>
<evidence type="ECO:0000256" key="2">
    <source>
        <dbReference type="ARBA" id="ARBA00022723"/>
    </source>
</evidence>
<feature type="compositionally biased region" description="Polar residues" evidence="5">
    <location>
        <begin position="1569"/>
        <end position="1582"/>
    </location>
</feature>
<feature type="compositionally biased region" description="Basic residues" evidence="5">
    <location>
        <begin position="255"/>
        <end position="265"/>
    </location>
</feature>
<feature type="region of interest" description="Disordered" evidence="5">
    <location>
        <begin position="917"/>
        <end position="1036"/>
    </location>
</feature>
<dbReference type="Gene3D" id="1.10.30.10">
    <property type="entry name" value="High mobility group box domain"/>
    <property type="match status" value="1"/>
</dbReference>
<evidence type="ECO:0000259" key="6">
    <source>
        <dbReference type="Pfam" id="PF04690"/>
    </source>
</evidence>
<feature type="compositionally biased region" description="Low complexity" evidence="5">
    <location>
        <begin position="1431"/>
        <end position="1445"/>
    </location>
</feature>
<evidence type="ECO:0000256" key="5">
    <source>
        <dbReference type="SAM" id="MobiDB-lite"/>
    </source>
</evidence>
<feature type="compositionally biased region" description="Low complexity" evidence="5">
    <location>
        <begin position="50"/>
        <end position="66"/>
    </location>
</feature>
<evidence type="ECO:0000256" key="1">
    <source>
        <dbReference type="ARBA" id="ARBA00010325"/>
    </source>
</evidence>
<keyword evidence="8" id="KW-1185">Reference proteome</keyword>
<feature type="compositionally biased region" description="Basic and acidic residues" evidence="5">
    <location>
        <begin position="541"/>
        <end position="557"/>
    </location>
</feature>
<dbReference type="InterPro" id="IPR036910">
    <property type="entry name" value="HMG_box_dom_sf"/>
</dbReference>
<dbReference type="GO" id="GO:0045165">
    <property type="term" value="P:cell fate commitment"/>
    <property type="evidence" value="ECO:0007669"/>
    <property type="project" value="TreeGrafter"/>
</dbReference>
<evidence type="ECO:0000256" key="3">
    <source>
        <dbReference type="ARBA" id="ARBA00022771"/>
    </source>
</evidence>
<feature type="compositionally biased region" description="Low complexity" evidence="5">
    <location>
        <begin position="406"/>
        <end position="444"/>
    </location>
</feature>
<feature type="compositionally biased region" description="Low complexity" evidence="5">
    <location>
        <begin position="559"/>
        <end position="570"/>
    </location>
</feature>
<feature type="compositionally biased region" description="Pro residues" evidence="5">
    <location>
        <begin position="197"/>
        <end position="215"/>
    </location>
</feature>
<feature type="region of interest" description="Disordered" evidence="5">
    <location>
        <begin position="1500"/>
        <end position="1582"/>
    </location>
</feature>
<feature type="compositionally biased region" description="Polar residues" evidence="5">
    <location>
        <begin position="1538"/>
        <end position="1547"/>
    </location>
</feature>
<dbReference type="GO" id="GO:0005634">
    <property type="term" value="C:nucleus"/>
    <property type="evidence" value="ECO:0007669"/>
    <property type="project" value="TreeGrafter"/>
</dbReference>
<dbReference type="InterPro" id="IPR056775">
    <property type="entry name" value="YABBY_C"/>
</dbReference>
<feature type="region of interest" description="Disordered" evidence="5">
    <location>
        <begin position="1295"/>
        <end position="1346"/>
    </location>
</feature>
<feature type="compositionally biased region" description="Polar residues" evidence="5">
    <location>
        <begin position="1163"/>
        <end position="1180"/>
    </location>
</feature>
<feature type="compositionally biased region" description="Polar residues" evidence="5">
    <location>
        <begin position="1786"/>
        <end position="1802"/>
    </location>
</feature>
<name>A0AAW1SG40_9CHLO</name>
<dbReference type="CDD" id="cd00084">
    <property type="entry name" value="HMG-box_SF"/>
    <property type="match status" value="1"/>
</dbReference>
<feature type="region of interest" description="Disordered" evidence="5">
    <location>
        <begin position="328"/>
        <end position="815"/>
    </location>
</feature>
<feature type="compositionally biased region" description="Acidic residues" evidence="5">
    <location>
        <begin position="772"/>
        <end position="783"/>
    </location>
</feature>
<dbReference type="SUPFAM" id="SSF47095">
    <property type="entry name" value="HMG-box"/>
    <property type="match status" value="1"/>
</dbReference>
<feature type="compositionally biased region" description="Polar residues" evidence="5">
    <location>
        <begin position="723"/>
        <end position="746"/>
    </location>
</feature>
<feature type="region of interest" description="Disordered" evidence="5">
    <location>
        <begin position="1730"/>
        <end position="1850"/>
    </location>
</feature>
<feature type="compositionally biased region" description="Basic and acidic residues" evidence="5">
    <location>
        <begin position="1182"/>
        <end position="1195"/>
    </location>
</feature>
<dbReference type="GO" id="GO:0008270">
    <property type="term" value="F:zinc ion binding"/>
    <property type="evidence" value="ECO:0007669"/>
    <property type="project" value="UniProtKB-KW"/>
</dbReference>
<feature type="compositionally biased region" description="Basic and acidic residues" evidence="5">
    <location>
        <begin position="629"/>
        <end position="649"/>
    </location>
</feature>
<comment type="similarity">
    <text evidence="1">Belongs to the YABBY family.</text>
</comment>
<evidence type="ECO:0000313" key="8">
    <source>
        <dbReference type="Proteomes" id="UP001438707"/>
    </source>
</evidence>
<feature type="compositionally biased region" description="Polar residues" evidence="5">
    <location>
        <begin position="939"/>
        <end position="949"/>
    </location>
</feature>
<dbReference type="InterPro" id="IPR006780">
    <property type="entry name" value="YABBY"/>
</dbReference>